<sequence>MKYITFLLLFFLCRPALSADTILAPELGGVKNITFHDPQPAIKVATYNIAAARVGSVEELTKAIAKIDADVIALQEVDKFTERSGKVDQLARIAGKLKMKYSFGKAIDFQGGEYGVGILTKFPILKKQVFELPSGNGEQRVLLAVEVKPEGFTSPIVIFSTHLDWKEDPQTRIEQIREIQNITIGNTESVIEDMPSKIKILAGDFNDTSNSRVLNELQRYWDMVTLENQDMRTWPAINPALDIDHIFTFKGQKWSVNQINIPNQSQQVNSINWPKTSDHIPVLVSIRLNEQ</sequence>
<dbReference type="Pfam" id="PF03372">
    <property type="entry name" value="Exo_endo_phos"/>
    <property type="match status" value="1"/>
</dbReference>
<keyword evidence="3" id="KW-0378">Hydrolase</keyword>
<evidence type="ECO:0000313" key="3">
    <source>
        <dbReference type="EMBL" id="KIF54360.1"/>
    </source>
</evidence>
<dbReference type="RefSeq" id="WP_020197713.1">
    <property type="nucleotide sequence ID" value="NZ_BAOH01000138.1"/>
</dbReference>
<dbReference type="InterPro" id="IPR005135">
    <property type="entry name" value="Endo/exonuclease/phosphatase"/>
</dbReference>
<keyword evidence="1" id="KW-0732">Signal</keyword>
<dbReference type="PATRIC" id="fig|1229493.5.peg.5888"/>
<reference evidence="3 4" key="1">
    <citation type="submission" date="2014-07" db="EMBL/GenBank/DDBJ databases">
        <title>Unique and conserved regions in Vibrio harveyi and related species in comparison with the shrimp pathogen Vibrio harveyi CAIM 1792.</title>
        <authorList>
            <person name="Espinoza-Valles I."/>
            <person name="Vora G."/>
            <person name="Leekitcharoenphon P."/>
            <person name="Ussery D."/>
            <person name="Hoj L."/>
            <person name="Gomez-Gil B."/>
        </authorList>
    </citation>
    <scope>NUCLEOTIDE SEQUENCE [LARGE SCALE GENOMIC DNA]</scope>
    <source>
        <strain evidence="4">CAIM 1854 / LMG 25443</strain>
    </source>
</reference>
<keyword evidence="3" id="KW-0540">Nuclease</keyword>
<evidence type="ECO:0000313" key="4">
    <source>
        <dbReference type="Proteomes" id="UP000031586"/>
    </source>
</evidence>
<dbReference type="Gene3D" id="3.60.10.10">
    <property type="entry name" value="Endonuclease/exonuclease/phosphatase"/>
    <property type="match status" value="1"/>
</dbReference>
<keyword evidence="3" id="KW-0255">Endonuclease</keyword>
<gene>
    <name evidence="3" type="ORF">H735_04770</name>
</gene>
<feature type="signal peptide" evidence="1">
    <location>
        <begin position="1"/>
        <end position="18"/>
    </location>
</feature>
<dbReference type="PANTHER" id="PTHR14859">
    <property type="entry name" value="CALCOFLUOR WHITE HYPERSENSITIVE PROTEIN PRECURSOR"/>
    <property type="match status" value="1"/>
</dbReference>
<dbReference type="PANTHER" id="PTHR14859:SF15">
    <property type="entry name" value="ENDONUCLEASE_EXONUCLEASE_PHOSPHATASE DOMAIN-CONTAINING PROTEIN"/>
    <property type="match status" value="1"/>
</dbReference>
<dbReference type="InterPro" id="IPR051916">
    <property type="entry name" value="GPI-anchor_lipid_remodeler"/>
</dbReference>
<dbReference type="Proteomes" id="UP000031586">
    <property type="component" value="Unassembled WGS sequence"/>
</dbReference>
<name>A0A0C1ZB44_9VIBR</name>
<dbReference type="GO" id="GO:0016020">
    <property type="term" value="C:membrane"/>
    <property type="evidence" value="ECO:0007669"/>
    <property type="project" value="GOC"/>
</dbReference>
<dbReference type="GO" id="GO:0004519">
    <property type="term" value="F:endonuclease activity"/>
    <property type="evidence" value="ECO:0007669"/>
    <property type="project" value="UniProtKB-KW"/>
</dbReference>
<accession>A0A0C1ZB44</accession>
<proteinExistence type="predicted"/>
<organism evidence="3 4">
    <name type="scientific">Vibrio owensii CAIM 1854 = LMG 25443</name>
    <dbReference type="NCBI Taxonomy" id="1229493"/>
    <lineage>
        <taxon>Bacteria</taxon>
        <taxon>Pseudomonadati</taxon>
        <taxon>Pseudomonadota</taxon>
        <taxon>Gammaproteobacteria</taxon>
        <taxon>Vibrionales</taxon>
        <taxon>Vibrionaceae</taxon>
        <taxon>Vibrio</taxon>
    </lineage>
</organism>
<feature type="chain" id="PRO_5002144763" evidence="1">
    <location>
        <begin position="19"/>
        <end position="291"/>
    </location>
</feature>
<comment type="caution">
    <text evidence="3">The sequence shown here is derived from an EMBL/GenBank/DDBJ whole genome shotgun (WGS) entry which is preliminary data.</text>
</comment>
<evidence type="ECO:0000259" key="2">
    <source>
        <dbReference type="Pfam" id="PF03372"/>
    </source>
</evidence>
<dbReference type="SUPFAM" id="SSF56219">
    <property type="entry name" value="DNase I-like"/>
    <property type="match status" value="1"/>
</dbReference>
<feature type="domain" description="Endonuclease/exonuclease/phosphatase" evidence="2">
    <location>
        <begin position="45"/>
        <end position="279"/>
    </location>
</feature>
<protein>
    <submittedName>
        <fullName evidence="3">Endonuclease</fullName>
    </submittedName>
</protein>
<dbReference type="InterPro" id="IPR036691">
    <property type="entry name" value="Endo/exonu/phosph_ase_sf"/>
</dbReference>
<dbReference type="AlphaFoldDB" id="A0A0C1ZB44"/>
<dbReference type="EMBL" id="JPRD01000008">
    <property type="protein sequence ID" value="KIF54360.1"/>
    <property type="molecule type" value="Genomic_DNA"/>
</dbReference>
<evidence type="ECO:0000256" key="1">
    <source>
        <dbReference type="SAM" id="SignalP"/>
    </source>
</evidence>
<dbReference type="GO" id="GO:0006506">
    <property type="term" value="P:GPI anchor biosynthetic process"/>
    <property type="evidence" value="ECO:0007669"/>
    <property type="project" value="TreeGrafter"/>
</dbReference>